<dbReference type="Pfam" id="PF01098">
    <property type="entry name" value="FTSW_RODA_SPOVE"/>
    <property type="match status" value="1"/>
</dbReference>
<feature type="transmembrane region" description="Helical" evidence="11">
    <location>
        <begin position="272"/>
        <end position="292"/>
    </location>
</feature>
<keyword evidence="10 11" id="KW-0961">Cell wall biogenesis/degradation</keyword>
<feature type="transmembrane region" description="Helical" evidence="11">
    <location>
        <begin position="12"/>
        <end position="36"/>
    </location>
</feature>
<accession>A5G5G2</accession>
<comment type="function">
    <text evidence="11">Peptidoglycan polymerase that is essential for cell wall elongation.</text>
</comment>
<dbReference type="GO" id="GO:0051301">
    <property type="term" value="P:cell division"/>
    <property type="evidence" value="ECO:0007669"/>
    <property type="project" value="InterPro"/>
</dbReference>
<dbReference type="EMBL" id="CP000698">
    <property type="protein sequence ID" value="ABQ27030.1"/>
    <property type="molecule type" value="Genomic_DNA"/>
</dbReference>
<dbReference type="GO" id="GO:0015648">
    <property type="term" value="F:lipid-linked peptidoglycan transporter activity"/>
    <property type="evidence" value="ECO:0007669"/>
    <property type="project" value="TreeGrafter"/>
</dbReference>
<dbReference type="InterPro" id="IPR018365">
    <property type="entry name" value="Cell_cycle_FtsW-rel_CS"/>
</dbReference>
<dbReference type="KEGG" id="gur:Gura_2857"/>
<evidence type="ECO:0000256" key="4">
    <source>
        <dbReference type="ARBA" id="ARBA00022679"/>
    </source>
</evidence>
<keyword evidence="6 11" id="KW-0133">Cell shape</keyword>
<dbReference type="NCBIfam" id="NF037961">
    <property type="entry name" value="RodA_shape"/>
    <property type="match status" value="1"/>
</dbReference>
<dbReference type="PANTHER" id="PTHR30474">
    <property type="entry name" value="CELL CYCLE PROTEIN"/>
    <property type="match status" value="1"/>
</dbReference>
<keyword evidence="2 11" id="KW-1003">Cell membrane</keyword>
<feature type="transmembrane region" description="Helical" evidence="11">
    <location>
        <begin position="48"/>
        <end position="66"/>
    </location>
</feature>
<dbReference type="GO" id="GO:0005886">
    <property type="term" value="C:plasma membrane"/>
    <property type="evidence" value="ECO:0007669"/>
    <property type="project" value="UniProtKB-SubCell"/>
</dbReference>
<dbReference type="InterPro" id="IPR011923">
    <property type="entry name" value="RodA/MrdB"/>
</dbReference>
<feature type="transmembrane region" description="Helical" evidence="11">
    <location>
        <begin position="72"/>
        <end position="91"/>
    </location>
</feature>
<dbReference type="PANTHER" id="PTHR30474:SF1">
    <property type="entry name" value="PEPTIDOGLYCAN GLYCOSYLTRANSFERASE MRDB"/>
    <property type="match status" value="1"/>
</dbReference>
<organism evidence="12 13">
    <name type="scientific">Geotalea uraniireducens (strain Rf4)</name>
    <name type="common">Geobacter uraniireducens</name>
    <dbReference type="NCBI Taxonomy" id="351605"/>
    <lineage>
        <taxon>Bacteria</taxon>
        <taxon>Pseudomonadati</taxon>
        <taxon>Thermodesulfobacteriota</taxon>
        <taxon>Desulfuromonadia</taxon>
        <taxon>Geobacterales</taxon>
        <taxon>Geobacteraceae</taxon>
        <taxon>Geotalea</taxon>
    </lineage>
</organism>
<reference evidence="12 13" key="1">
    <citation type="submission" date="2007-05" db="EMBL/GenBank/DDBJ databases">
        <title>Complete sequence of Geobacter uraniireducens Rf4.</title>
        <authorList>
            <consortium name="US DOE Joint Genome Institute"/>
            <person name="Copeland A."/>
            <person name="Lucas S."/>
            <person name="Lapidus A."/>
            <person name="Barry K."/>
            <person name="Detter J.C."/>
            <person name="Glavina del Rio T."/>
            <person name="Hammon N."/>
            <person name="Israni S."/>
            <person name="Dalin E."/>
            <person name="Tice H."/>
            <person name="Pitluck S."/>
            <person name="Chertkov O."/>
            <person name="Brettin T."/>
            <person name="Bruce D."/>
            <person name="Han C."/>
            <person name="Schmutz J."/>
            <person name="Larimer F."/>
            <person name="Land M."/>
            <person name="Hauser L."/>
            <person name="Kyrpides N."/>
            <person name="Mikhailova N."/>
            <person name="Shelobolina E."/>
            <person name="Aklujkar M."/>
            <person name="Lovley D."/>
            <person name="Richardson P."/>
        </authorList>
    </citation>
    <scope>NUCLEOTIDE SEQUENCE [LARGE SCALE GENOMIC DNA]</scope>
    <source>
        <strain evidence="13">ATCC BAA-1134 / JCM 13001 / Rf4</strain>
    </source>
</reference>
<evidence type="ECO:0000256" key="2">
    <source>
        <dbReference type="ARBA" id="ARBA00022475"/>
    </source>
</evidence>
<dbReference type="GO" id="GO:0032153">
    <property type="term" value="C:cell division site"/>
    <property type="evidence" value="ECO:0007669"/>
    <property type="project" value="TreeGrafter"/>
</dbReference>
<feature type="transmembrane region" description="Helical" evidence="11">
    <location>
        <begin position="135"/>
        <end position="154"/>
    </location>
</feature>
<evidence type="ECO:0000256" key="9">
    <source>
        <dbReference type="ARBA" id="ARBA00023136"/>
    </source>
</evidence>
<evidence type="ECO:0000256" key="7">
    <source>
        <dbReference type="ARBA" id="ARBA00022984"/>
    </source>
</evidence>
<evidence type="ECO:0000313" key="13">
    <source>
        <dbReference type="Proteomes" id="UP000006695"/>
    </source>
</evidence>
<evidence type="ECO:0000256" key="10">
    <source>
        <dbReference type="ARBA" id="ARBA00023316"/>
    </source>
</evidence>
<keyword evidence="4 11" id="KW-0808">Transferase</keyword>
<gene>
    <name evidence="11" type="primary">rodA</name>
    <name evidence="12" type="ordered locus">Gura_2857</name>
</gene>
<dbReference type="PROSITE" id="PS00428">
    <property type="entry name" value="FTSW_RODA_SPOVE"/>
    <property type="match status" value="1"/>
</dbReference>
<dbReference type="GO" id="GO:0009252">
    <property type="term" value="P:peptidoglycan biosynthetic process"/>
    <property type="evidence" value="ECO:0007669"/>
    <property type="project" value="UniProtKB-UniRule"/>
</dbReference>
<proteinExistence type="inferred from homology"/>
<dbReference type="AlphaFoldDB" id="A5G5G2"/>
<dbReference type="GO" id="GO:0008955">
    <property type="term" value="F:peptidoglycan glycosyltransferase activity"/>
    <property type="evidence" value="ECO:0007669"/>
    <property type="project" value="UniProtKB-UniRule"/>
</dbReference>
<name>A5G5G2_GEOUR</name>
<dbReference type="UniPathway" id="UPA00219"/>
<evidence type="ECO:0000313" key="12">
    <source>
        <dbReference type="EMBL" id="ABQ27030.1"/>
    </source>
</evidence>
<comment type="subcellular location">
    <subcellularLocation>
        <location evidence="11">Cell inner membrane</location>
        <topology evidence="11">Multi-pass membrane protein</topology>
    </subcellularLocation>
    <subcellularLocation>
        <location evidence="1">Membrane</location>
        <topology evidence="1">Multi-pass membrane protein</topology>
    </subcellularLocation>
</comment>
<comment type="catalytic activity">
    <reaction evidence="11">
        <text>[GlcNAc-(1-&gt;4)-Mur2Ac(oyl-L-Ala-gamma-D-Glu-L-Lys-D-Ala-D-Ala)](n)-di-trans,octa-cis-undecaprenyl diphosphate + beta-D-GlcNAc-(1-&gt;4)-Mur2Ac(oyl-L-Ala-gamma-D-Glu-L-Lys-D-Ala-D-Ala)-di-trans,octa-cis-undecaprenyl diphosphate = [GlcNAc-(1-&gt;4)-Mur2Ac(oyl-L-Ala-gamma-D-Glu-L-Lys-D-Ala-D-Ala)](n+1)-di-trans,octa-cis-undecaprenyl diphosphate + di-trans,octa-cis-undecaprenyl diphosphate + H(+)</text>
        <dbReference type="Rhea" id="RHEA:23708"/>
        <dbReference type="Rhea" id="RHEA-COMP:9602"/>
        <dbReference type="Rhea" id="RHEA-COMP:9603"/>
        <dbReference type="ChEBI" id="CHEBI:15378"/>
        <dbReference type="ChEBI" id="CHEBI:58405"/>
        <dbReference type="ChEBI" id="CHEBI:60033"/>
        <dbReference type="ChEBI" id="CHEBI:78435"/>
        <dbReference type="EC" id="2.4.99.28"/>
    </reaction>
</comment>
<keyword evidence="3 11" id="KW-0328">Glycosyltransferase</keyword>
<dbReference type="HOGENOM" id="CLU_029243_2_2_7"/>
<dbReference type="RefSeq" id="WP_011939704.1">
    <property type="nucleotide sequence ID" value="NC_009483.1"/>
</dbReference>
<dbReference type="NCBIfam" id="TIGR02210">
    <property type="entry name" value="rodA_shape"/>
    <property type="match status" value="1"/>
</dbReference>
<evidence type="ECO:0000256" key="6">
    <source>
        <dbReference type="ARBA" id="ARBA00022960"/>
    </source>
</evidence>
<dbReference type="OrthoDB" id="9768187at2"/>
<dbReference type="HAMAP" id="MF_02079">
    <property type="entry name" value="PGT_RodA"/>
    <property type="match status" value="1"/>
</dbReference>
<feature type="transmembrane region" description="Helical" evidence="11">
    <location>
        <begin position="160"/>
        <end position="177"/>
    </location>
</feature>
<dbReference type="GO" id="GO:0071555">
    <property type="term" value="P:cell wall organization"/>
    <property type="evidence" value="ECO:0007669"/>
    <property type="project" value="UniProtKB-KW"/>
</dbReference>
<keyword evidence="7 11" id="KW-0573">Peptidoglycan synthesis</keyword>
<evidence type="ECO:0000256" key="5">
    <source>
        <dbReference type="ARBA" id="ARBA00022692"/>
    </source>
</evidence>
<evidence type="ECO:0000256" key="1">
    <source>
        <dbReference type="ARBA" id="ARBA00004141"/>
    </source>
</evidence>
<comment type="similarity">
    <text evidence="11">Belongs to the SEDS family. MrdB/RodA subfamily.</text>
</comment>
<dbReference type="STRING" id="351605.Gura_2857"/>
<dbReference type="InterPro" id="IPR001182">
    <property type="entry name" value="FtsW/RodA"/>
</dbReference>
<dbReference type="EC" id="2.4.99.28" evidence="11"/>
<keyword evidence="13" id="KW-1185">Reference proteome</keyword>
<keyword evidence="11" id="KW-0997">Cell inner membrane</keyword>
<protein>
    <recommendedName>
        <fullName evidence="11">Peptidoglycan glycosyltransferase RodA</fullName>
        <shortName evidence="11">PGT</shortName>
        <ecNumber evidence="11">2.4.99.28</ecNumber>
    </recommendedName>
    <alternativeName>
        <fullName evidence="11">Cell elongation protein RodA</fullName>
    </alternativeName>
    <alternativeName>
        <fullName evidence="11">Cell wall polymerase</fullName>
    </alternativeName>
    <alternativeName>
        <fullName evidence="11">Peptidoglycan polymerase</fullName>
        <shortName evidence="11">PG polymerase</shortName>
    </alternativeName>
</protein>
<keyword evidence="9 11" id="KW-0472">Membrane</keyword>
<feature type="transmembrane region" description="Helical" evidence="11">
    <location>
        <begin position="304"/>
        <end position="332"/>
    </location>
</feature>
<evidence type="ECO:0000256" key="3">
    <source>
        <dbReference type="ARBA" id="ARBA00022676"/>
    </source>
</evidence>
<keyword evidence="8 11" id="KW-1133">Transmembrane helix</keyword>
<keyword evidence="5 11" id="KW-0812">Transmembrane</keyword>
<comment type="pathway">
    <text evidence="11">Cell wall biogenesis; peptidoglycan biosynthesis.</text>
</comment>
<feature type="transmembrane region" description="Helical" evidence="11">
    <location>
        <begin position="184"/>
        <end position="202"/>
    </location>
</feature>
<feature type="transmembrane region" description="Helical" evidence="11">
    <location>
        <begin position="338"/>
        <end position="359"/>
    </location>
</feature>
<dbReference type="Proteomes" id="UP000006695">
    <property type="component" value="Chromosome"/>
</dbReference>
<sequence length="366" mass="40955">MFDRRLFTNFDWTLLGLVLLISAIGVLNIYSATASYMQVGTTYFVKQIYWIVAGVLLCVVACSLDYHLLEDIAYWVYGGVVLLLVLVLLAGKTSMGATRWLHLGFFNIQPSEPMKIVIIITFARFFNRYPVFNGLTLKNLFYPLLILGAPALLIMKQPDLGTAILVSLIACSMLMYVRVRWTAIVAVILAALPIIYGGWHYYLRDYQKNRIINFIDPEQDPLGSGYHIIQSKIAVGSGGIIGKGFLHGTQSQLRFLPEQHTDFAFSVFSEEWGFVGCLVMLILYLFLVLWGLQIALRCNDSFGSMLAVGVTAMLFWHIVINMGMVIGLFPVVGVPLPFFSYGGTSMVTSMVGVGILLNISMRRFMF</sequence>
<evidence type="ECO:0000256" key="8">
    <source>
        <dbReference type="ARBA" id="ARBA00022989"/>
    </source>
</evidence>
<dbReference type="GO" id="GO:0008360">
    <property type="term" value="P:regulation of cell shape"/>
    <property type="evidence" value="ECO:0007669"/>
    <property type="project" value="UniProtKB-KW"/>
</dbReference>
<evidence type="ECO:0000256" key="11">
    <source>
        <dbReference type="HAMAP-Rule" id="MF_02079"/>
    </source>
</evidence>